<evidence type="ECO:0000259" key="4">
    <source>
        <dbReference type="SMART" id="SM00062"/>
    </source>
</evidence>
<organism evidence="5 6">
    <name type="scientific">Winogradskyella flava</name>
    <dbReference type="NCBI Taxonomy" id="1884876"/>
    <lineage>
        <taxon>Bacteria</taxon>
        <taxon>Pseudomonadati</taxon>
        <taxon>Bacteroidota</taxon>
        <taxon>Flavobacteriia</taxon>
        <taxon>Flavobacteriales</taxon>
        <taxon>Flavobacteriaceae</taxon>
        <taxon>Winogradskyella</taxon>
    </lineage>
</organism>
<evidence type="ECO:0000256" key="1">
    <source>
        <dbReference type="ARBA" id="ARBA00004339"/>
    </source>
</evidence>
<dbReference type="SUPFAM" id="SSF53955">
    <property type="entry name" value="Lysozyme-like"/>
    <property type="match status" value="1"/>
</dbReference>
<keyword evidence="2" id="KW-0732">Signal</keyword>
<dbReference type="PANTHER" id="PTHR35936">
    <property type="entry name" value="MEMBRANE-BOUND LYTIC MUREIN TRANSGLYCOSYLASE F"/>
    <property type="match status" value="1"/>
</dbReference>
<keyword evidence="3" id="KW-0472">Membrane</keyword>
<dbReference type="InterPro" id="IPR023346">
    <property type="entry name" value="Lysozyme-like_dom_sf"/>
</dbReference>
<dbReference type="PANTHER" id="PTHR35936:SF19">
    <property type="entry name" value="AMINO-ACID-BINDING PROTEIN YXEM-RELATED"/>
    <property type="match status" value="1"/>
</dbReference>
<dbReference type="CDD" id="cd01009">
    <property type="entry name" value="PBP2_YfhD_N"/>
    <property type="match status" value="1"/>
</dbReference>
<protein>
    <submittedName>
        <fullName evidence="5">Transporter substrate-binding domain-containing protein</fullName>
    </submittedName>
</protein>
<dbReference type="GO" id="GO:0009279">
    <property type="term" value="C:cell outer membrane"/>
    <property type="evidence" value="ECO:0007669"/>
    <property type="project" value="UniProtKB-SubCell"/>
</dbReference>
<evidence type="ECO:0000313" key="5">
    <source>
        <dbReference type="EMBL" id="MBC2845114.1"/>
    </source>
</evidence>
<keyword evidence="3" id="KW-0998">Cell outer membrane</keyword>
<proteinExistence type="predicted"/>
<comment type="subcellular location">
    <subcellularLocation>
        <location evidence="1">Cell outer membrane</location>
        <topology evidence="1">Peripheral membrane protein</topology>
    </subcellularLocation>
</comment>
<dbReference type="InterPro" id="IPR001638">
    <property type="entry name" value="Solute-binding_3/MltF_N"/>
</dbReference>
<dbReference type="SMART" id="SM00062">
    <property type="entry name" value="PBPb"/>
    <property type="match status" value="1"/>
</dbReference>
<dbReference type="InterPro" id="IPR008258">
    <property type="entry name" value="Transglycosylase_SLT_dom_1"/>
</dbReference>
<dbReference type="SUPFAM" id="SSF53850">
    <property type="entry name" value="Periplasmic binding protein-like II"/>
    <property type="match status" value="1"/>
</dbReference>
<accession>A0A842ITC6</accession>
<reference evidence="5" key="1">
    <citation type="submission" date="2020-08" db="EMBL/GenBank/DDBJ databases">
        <title>Winogradskyella ouciana sp. nov., isolated from the hadal seawater of the Mariana Trench.</title>
        <authorList>
            <person name="He X."/>
        </authorList>
    </citation>
    <scope>NUCLEOTIDE SEQUENCE [LARGE SCALE GENOMIC DNA]</scope>
    <source>
        <strain evidence="5">KCTC 52348</strain>
    </source>
</reference>
<keyword evidence="6" id="KW-1185">Reference proteome</keyword>
<gene>
    <name evidence="5" type="ORF">H7F21_08420</name>
</gene>
<name>A0A842ITC6_9FLAO</name>
<feature type="domain" description="Solute-binding protein family 3/N-terminal" evidence="4">
    <location>
        <begin position="59"/>
        <end position="293"/>
    </location>
</feature>
<comment type="caution">
    <text evidence="5">The sequence shown here is derived from an EMBL/GenBank/DDBJ whole genome shotgun (WGS) entry which is preliminary data.</text>
</comment>
<dbReference type="Pfam" id="PF00497">
    <property type="entry name" value="SBP_bac_3"/>
    <property type="match status" value="1"/>
</dbReference>
<dbReference type="EMBL" id="JACLCP010000002">
    <property type="protein sequence ID" value="MBC2845114.1"/>
    <property type="molecule type" value="Genomic_DNA"/>
</dbReference>
<dbReference type="Gene3D" id="3.40.190.10">
    <property type="entry name" value="Periplasmic binding protein-like II"/>
    <property type="match status" value="2"/>
</dbReference>
<sequence length="487" mass="56383">MVTKLKYLILSTLIVLNVASCKQKDRIATDDDAEVYNSVVANSVDRDWEDIKKDGVLRTLVVYSSTSYFLYKGQPMGFEYELLQRLADHLELELDIVVSNNLDAEFEVLNRGDVDLIAHGMTITNQRKWEVAFTDYLYLTRQVLVQKKPDNYLNMSWSTLQKHVIHNPIELINDTVSVRKNSAYYERLLSLSNEIGGKIIIDTLDSQLSTGEIMDMVANGTIKYTIADENLAKINASSNPILKIDVPISFSQRIAWVTRKKSKKFRTVVNKWIKNQRNKTSYNVIYNKYFNNKRSFRRRVKSDDYSLTNNQISKYDPLIKTYAKKLGLDWRLLASQVYQESRFDPSAQSWAGASGLMQVMPATAKAMNIKDASDPEESLRGGTSYLSQMYERFDHISDSLNRIKLAMASFNCGYGHVRDAQRLAEANDLDPNIWDDNVEQMLLDLRHPKIYRKPFIKYGYVRGSEPVTYIKEIFERYEHYKQFITKE</sequence>
<evidence type="ECO:0000313" key="6">
    <source>
        <dbReference type="Proteomes" id="UP000533900"/>
    </source>
</evidence>
<evidence type="ECO:0000256" key="3">
    <source>
        <dbReference type="ARBA" id="ARBA00023237"/>
    </source>
</evidence>
<evidence type="ECO:0000256" key="2">
    <source>
        <dbReference type="ARBA" id="ARBA00022729"/>
    </source>
</evidence>
<dbReference type="CDD" id="cd13403">
    <property type="entry name" value="MLTF-like"/>
    <property type="match status" value="1"/>
</dbReference>
<dbReference type="AlphaFoldDB" id="A0A842ITC6"/>
<dbReference type="Pfam" id="PF01464">
    <property type="entry name" value="SLT"/>
    <property type="match status" value="1"/>
</dbReference>
<dbReference type="Proteomes" id="UP000533900">
    <property type="component" value="Unassembled WGS sequence"/>
</dbReference>
<dbReference type="Gene3D" id="1.10.530.10">
    <property type="match status" value="1"/>
</dbReference>